<dbReference type="AlphaFoldDB" id="A0A2B7XYD7"/>
<accession>A0A2B7XYD7</accession>
<dbReference type="PANTHER" id="PTHR34203">
    <property type="entry name" value="METHYLTRANSFERASE, FKBM FAMILY PROTEIN"/>
    <property type="match status" value="1"/>
</dbReference>
<feature type="compositionally biased region" description="Pro residues" evidence="1">
    <location>
        <begin position="57"/>
        <end position="70"/>
    </location>
</feature>
<dbReference type="Gene3D" id="3.40.50.150">
    <property type="entry name" value="Vaccinia Virus protein VP39"/>
    <property type="match status" value="1"/>
</dbReference>
<organism evidence="3 4">
    <name type="scientific">Helicocarpus griseus UAMH5409</name>
    <dbReference type="NCBI Taxonomy" id="1447875"/>
    <lineage>
        <taxon>Eukaryota</taxon>
        <taxon>Fungi</taxon>
        <taxon>Dikarya</taxon>
        <taxon>Ascomycota</taxon>
        <taxon>Pezizomycotina</taxon>
        <taxon>Eurotiomycetes</taxon>
        <taxon>Eurotiomycetidae</taxon>
        <taxon>Onygenales</taxon>
        <taxon>Ajellomycetaceae</taxon>
        <taxon>Helicocarpus</taxon>
    </lineage>
</organism>
<proteinExistence type="predicted"/>
<dbReference type="PANTHER" id="PTHR34203:SF15">
    <property type="entry name" value="SLL1173 PROTEIN"/>
    <property type="match status" value="1"/>
</dbReference>
<evidence type="ECO:0000259" key="2">
    <source>
        <dbReference type="Pfam" id="PF05050"/>
    </source>
</evidence>
<dbReference type="OrthoDB" id="5835829at2759"/>
<feature type="region of interest" description="Disordered" evidence="1">
    <location>
        <begin position="53"/>
        <end position="77"/>
    </location>
</feature>
<dbReference type="InterPro" id="IPR029063">
    <property type="entry name" value="SAM-dependent_MTases_sf"/>
</dbReference>
<dbReference type="Proteomes" id="UP000223968">
    <property type="component" value="Unassembled WGS sequence"/>
</dbReference>
<dbReference type="SUPFAM" id="SSF53335">
    <property type="entry name" value="S-adenosyl-L-methionine-dependent methyltransferases"/>
    <property type="match status" value="1"/>
</dbReference>
<comment type="caution">
    <text evidence="3">The sequence shown here is derived from an EMBL/GenBank/DDBJ whole genome shotgun (WGS) entry which is preliminary data.</text>
</comment>
<sequence>MAKKGEDQISPPPLPTTHDIHLLHLSPSLSCYTTSDLETRTVHREIFEEHCYDLPSLLPPPPPPPPPRSPSPQSSPQYSPFIIDIGAHIGLFTLYTKAHYPTSTILAFEPAPQTHTALRRNLTLHNLTRSVKALPLALGSSPSATTRKLTYYPNAHANSTFLPESKKTMKLLLTDALGESFTHAYFESVQVDVRVERLSDVLDREYGVDGGGGVGRIDLIKVDVEGMEGEVLRGIEGRHWDVVGGVVVEVSGGEEGLGVVEGLLRQRGFVVESVRAEGPEELGMWMVRGRRGVGWVPGKIDKGGEGGREEGCLGGGVVKG</sequence>
<evidence type="ECO:0000313" key="4">
    <source>
        <dbReference type="Proteomes" id="UP000223968"/>
    </source>
</evidence>
<name>A0A2B7XYD7_9EURO</name>
<keyword evidence="4" id="KW-1185">Reference proteome</keyword>
<dbReference type="EMBL" id="PDNB01000039">
    <property type="protein sequence ID" value="PGH14040.1"/>
    <property type="molecule type" value="Genomic_DNA"/>
</dbReference>
<evidence type="ECO:0000313" key="3">
    <source>
        <dbReference type="EMBL" id="PGH14040.1"/>
    </source>
</evidence>
<protein>
    <recommendedName>
        <fullName evidence="2">Methyltransferase FkbM domain-containing protein</fullName>
    </recommendedName>
</protein>
<reference evidence="3 4" key="1">
    <citation type="submission" date="2017-10" db="EMBL/GenBank/DDBJ databases">
        <title>Comparative genomics in systemic dimorphic fungi from Ajellomycetaceae.</title>
        <authorList>
            <person name="Munoz J.F."/>
            <person name="Mcewen J.G."/>
            <person name="Clay O.K."/>
            <person name="Cuomo C.A."/>
        </authorList>
    </citation>
    <scope>NUCLEOTIDE SEQUENCE [LARGE SCALE GENOMIC DNA]</scope>
    <source>
        <strain evidence="3 4">UAMH5409</strain>
    </source>
</reference>
<dbReference type="InterPro" id="IPR052514">
    <property type="entry name" value="SAM-dependent_MTase"/>
</dbReference>
<dbReference type="Pfam" id="PF05050">
    <property type="entry name" value="Methyltransf_21"/>
    <property type="match status" value="1"/>
</dbReference>
<feature type="domain" description="Methyltransferase FkbM" evidence="2">
    <location>
        <begin position="84"/>
        <end position="270"/>
    </location>
</feature>
<gene>
    <name evidence="3" type="ORF">AJ79_03310</name>
</gene>
<dbReference type="NCBIfam" id="TIGR01444">
    <property type="entry name" value="fkbM_fam"/>
    <property type="match status" value="1"/>
</dbReference>
<evidence type="ECO:0000256" key="1">
    <source>
        <dbReference type="SAM" id="MobiDB-lite"/>
    </source>
</evidence>
<dbReference type="InterPro" id="IPR006342">
    <property type="entry name" value="FkbM_mtfrase"/>
</dbReference>